<evidence type="ECO:0000256" key="6">
    <source>
        <dbReference type="ARBA" id="ARBA00023136"/>
    </source>
</evidence>
<dbReference type="EMBL" id="LQXD01000197">
    <property type="protein sequence ID" value="OIJ04748.1"/>
    <property type="molecule type" value="Genomic_DNA"/>
</dbReference>
<keyword evidence="6 7" id="KW-0472">Membrane</keyword>
<organism evidence="9 11">
    <name type="scientific">Anaerobacillus isosaccharinicus</name>
    <dbReference type="NCBI Taxonomy" id="1532552"/>
    <lineage>
        <taxon>Bacteria</taxon>
        <taxon>Bacillati</taxon>
        <taxon>Bacillota</taxon>
        <taxon>Bacilli</taxon>
        <taxon>Bacillales</taxon>
        <taxon>Bacillaceae</taxon>
        <taxon>Anaerobacillus</taxon>
    </lineage>
</organism>
<feature type="transmembrane region" description="Helical" evidence="8">
    <location>
        <begin position="62"/>
        <end position="85"/>
    </location>
</feature>
<reference evidence="10 11" key="2">
    <citation type="journal article" date="2017" name="Genome Announc.">
        <title>Draft Genome Sequences of Four Alkaliphilic Bacteria Belonging to the Anaerobacillus Genus.</title>
        <authorList>
            <person name="Bassil N.M."/>
            <person name="Lloyd J.R."/>
        </authorList>
    </citation>
    <scope>NUCLEOTIDE SEQUENCE [LARGE SCALE GENOMIC DNA]</scope>
    <source>
        <strain evidence="10 11">NB2006</strain>
    </source>
</reference>
<sequence>MGEAVKPIEKRTVIERFGLEAVPKELRTTTSLEYAMIQMAVSVNAGNFLVPALAVLEGGLSFFYAVLSTVIGAAVAFLFVSFLALPGAKYGIPAQYAMRSIMGIRGARFVASPVRTLTSLYWFSVQTIGGTYLLKELFDRFLGFQVPFILLALTMASIMAILALIGFEAVKKITKYFLPVLFLGGIVMLYIFITSAEAGLTFTDVWEMKGTNQLSTMLFFASLAFVQYVSGVSSASDMARYGKTPKQAFFGLYIGNVFGFFMTAVLGAYTATLAGSWNPYVIATQMTNSTLFIFIIFVAAIFSMISINLSNAYTGGYSLLNSIPRLGRVRSAIAFGIAAITLSSFPALVNDAKVFISFLGAFIIPLSAVVVSDFLFIKKRNLTDDDFERLGNESYQYNKLGFLCVVIGMACYFILPEAYSPGFITFITTGTLYYLLTRRVSVVT</sequence>
<gene>
    <name evidence="10" type="ORF">AWH56_020085</name>
    <name evidence="9" type="ORF">AWH56_22515</name>
</gene>
<dbReference type="InterPro" id="IPR001248">
    <property type="entry name" value="Pur-cyt_permease"/>
</dbReference>
<dbReference type="PANTHER" id="PTHR30569:SF0">
    <property type="entry name" value="CYTOSINE PERMEASE"/>
    <property type="match status" value="1"/>
</dbReference>
<evidence type="ECO:0000256" key="7">
    <source>
        <dbReference type="PIRNR" id="PIRNR002744"/>
    </source>
</evidence>
<dbReference type="OrthoDB" id="2446947at2"/>
<dbReference type="GO" id="GO:0015209">
    <property type="term" value="F:cytosine transmembrane transporter activity"/>
    <property type="evidence" value="ECO:0007669"/>
    <property type="project" value="InterPro"/>
</dbReference>
<dbReference type="InterPro" id="IPR026030">
    <property type="entry name" value="Pur-cyt_permease_Fcy2/21/22"/>
</dbReference>
<dbReference type="EMBL" id="CP063356">
    <property type="protein sequence ID" value="QOY34990.1"/>
    <property type="molecule type" value="Genomic_DNA"/>
</dbReference>
<comment type="similarity">
    <text evidence="2 7">Belongs to the purine-cytosine permease (2.A.39) family.</text>
</comment>
<feature type="transmembrane region" description="Helical" evidence="8">
    <location>
        <begin position="291"/>
        <end position="310"/>
    </location>
</feature>
<dbReference type="AlphaFoldDB" id="A0A1S2KX38"/>
<feature type="transmembrane region" description="Helical" evidence="8">
    <location>
        <begin position="144"/>
        <end position="164"/>
    </location>
</feature>
<protein>
    <submittedName>
        <fullName evidence="9">Cytosine permease</fullName>
    </submittedName>
</protein>
<reference evidence="10 11" key="3">
    <citation type="journal article" date="2019" name="Int. J. Syst. Evol. Microbiol.">
        <title>Anaerobacillus isosaccharinicus sp. nov., an alkaliphilic bacterium which degrades isosaccharinic acid.</title>
        <authorList>
            <person name="Bassil N.M."/>
            <person name="Lloyd J.R."/>
        </authorList>
    </citation>
    <scope>NUCLEOTIDE SEQUENCE [LARGE SCALE GENOMIC DNA]</scope>
    <source>
        <strain evidence="10 11">NB2006</strain>
    </source>
</reference>
<feature type="transmembrane region" description="Helical" evidence="8">
    <location>
        <begin position="176"/>
        <end position="196"/>
    </location>
</feature>
<evidence type="ECO:0000256" key="4">
    <source>
        <dbReference type="ARBA" id="ARBA00022692"/>
    </source>
</evidence>
<dbReference type="Proteomes" id="UP000180175">
    <property type="component" value="Chromosome"/>
</dbReference>
<dbReference type="PANTHER" id="PTHR30569">
    <property type="entry name" value="CYTOSINE TRANSPORTER CODB"/>
    <property type="match status" value="1"/>
</dbReference>
<feature type="transmembrane region" description="Helical" evidence="8">
    <location>
        <begin position="331"/>
        <end position="349"/>
    </location>
</feature>
<name>A0A1S2KX38_9BACI</name>
<keyword evidence="11" id="KW-1185">Reference proteome</keyword>
<comment type="subcellular location">
    <subcellularLocation>
        <location evidence="1">Membrane</location>
        <topology evidence="1">Multi-pass membrane protein</topology>
    </subcellularLocation>
</comment>
<evidence type="ECO:0000256" key="2">
    <source>
        <dbReference type="ARBA" id="ARBA00008974"/>
    </source>
</evidence>
<evidence type="ECO:0000256" key="1">
    <source>
        <dbReference type="ARBA" id="ARBA00004141"/>
    </source>
</evidence>
<reference evidence="9 11" key="1">
    <citation type="submission" date="2016-10" db="EMBL/GenBank/DDBJ databases">
        <title>Draft genome sequences of four alkaliphilic bacteria belonging to the Anaerobacillus genus.</title>
        <authorList>
            <person name="Bassil N.M."/>
            <person name="Lloyd J.R."/>
        </authorList>
    </citation>
    <scope>NUCLEOTIDE SEQUENCE [LARGE SCALE GENOMIC DNA]</scope>
    <source>
        <strain evidence="9 11">NB2006</strain>
    </source>
</reference>
<accession>A0A1S2KX38</accession>
<feature type="transmembrane region" description="Helical" evidence="8">
    <location>
        <begin position="355"/>
        <end position="376"/>
    </location>
</feature>
<evidence type="ECO:0000256" key="5">
    <source>
        <dbReference type="ARBA" id="ARBA00022989"/>
    </source>
</evidence>
<feature type="transmembrane region" description="Helical" evidence="8">
    <location>
        <begin position="397"/>
        <end position="415"/>
    </location>
</feature>
<dbReference type="GO" id="GO:0005886">
    <property type="term" value="C:plasma membrane"/>
    <property type="evidence" value="ECO:0007669"/>
    <property type="project" value="TreeGrafter"/>
</dbReference>
<dbReference type="PIRSF" id="PIRSF002744">
    <property type="entry name" value="Pur-cyt_permease"/>
    <property type="match status" value="1"/>
</dbReference>
<dbReference type="KEGG" id="aia:AWH56_020085"/>
<reference evidence="10" key="4">
    <citation type="submission" date="2020-10" db="EMBL/GenBank/DDBJ databases">
        <authorList>
            <person name="Bassil N.M."/>
            <person name="Lloyd J.R."/>
        </authorList>
    </citation>
    <scope>NUCLEOTIDE SEQUENCE</scope>
    <source>
        <strain evidence="10">NB2006</strain>
    </source>
</reference>
<evidence type="ECO:0000313" key="11">
    <source>
        <dbReference type="Proteomes" id="UP000180175"/>
    </source>
</evidence>
<feature type="transmembrane region" description="Helical" evidence="8">
    <location>
        <begin position="421"/>
        <end position="437"/>
    </location>
</feature>
<evidence type="ECO:0000313" key="9">
    <source>
        <dbReference type="EMBL" id="OIJ04748.1"/>
    </source>
</evidence>
<dbReference type="Pfam" id="PF02133">
    <property type="entry name" value="Transp_cyt_pur"/>
    <property type="match status" value="1"/>
</dbReference>
<evidence type="ECO:0000256" key="3">
    <source>
        <dbReference type="ARBA" id="ARBA00022448"/>
    </source>
</evidence>
<proteinExistence type="inferred from homology"/>
<evidence type="ECO:0000313" key="10">
    <source>
        <dbReference type="EMBL" id="QOY34990.1"/>
    </source>
</evidence>
<keyword evidence="4 8" id="KW-0812">Transmembrane</keyword>
<keyword evidence="3 7" id="KW-0813">Transport</keyword>
<feature type="transmembrane region" description="Helical" evidence="8">
    <location>
        <begin position="216"/>
        <end position="236"/>
    </location>
</feature>
<keyword evidence="5 8" id="KW-1133">Transmembrane helix</keyword>
<evidence type="ECO:0000256" key="8">
    <source>
        <dbReference type="SAM" id="Phobius"/>
    </source>
</evidence>
<feature type="transmembrane region" description="Helical" evidence="8">
    <location>
        <begin position="248"/>
        <end position="271"/>
    </location>
</feature>
<dbReference type="InterPro" id="IPR030191">
    <property type="entry name" value="CodB"/>
</dbReference>
<feature type="transmembrane region" description="Helical" evidence="8">
    <location>
        <begin position="34"/>
        <end position="56"/>
    </location>
</feature>
<dbReference type="RefSeq" id="WP_071319165.1">
    <property type="nucleotide sequence ID" value="NZ_CP063356.2"/>
</dbReference>
<dbReference type="Gene3D" id="1.10.4160.10">
    <property type="entry name" value="Hydantoin permease"/>
    <property type="match status" value="1"/>
</dbReference>